<evidence type="ECO:0000313" key="9">
    <source>
        <dbReference type="Proteomes" id="UP000541426"/>
    </source>
</evidence>
<feature type="domain" description="EamA" evidence="7">
    <location>
        <begin position="69"/>
        <end position="203"/>
    </location>
</feature>
<dbReference type="PANTHER" id="PTHR22911:SF6">
    <property type="entry name" value="SOLUTE CARRIER FAMILY 35 MEMBER G1"/>
    <property type="match status" value="1"/>
</dbReference>
<evidence type="ECO:0000256" key="4">
    <source>
        <dbReference type="ARBA" id="ARBA00022989"/>
    </source>
</evidence>
<proteinExistence type="inferred from homology"/>
<name>A0A7W6DPG3_9RHOB</name>
<organism evidence="8 9">
    <name type="scientific">Sagittula marina</name>
    <dbReference type="NCBI Taxonomy" id="943940"/>
    <lineage>
        <taxon>Bacteria</taxon>
        <taxon>Pseudomonadati</taxon>
        <taxon>Pseudomonadota</taxon>
        <taxon>Alphaproteobacteria</taxon>
        <taxon>Rhodobacterales</taxon>
        <taxon>Roseobacteraceae</taxon>
        <taxon>Sagittula</taxon>
    </lineage>
</organism>
<feature type="domain" description="EamA" evidence="7">
    <location>
        <begin position="2"/>
        <end position="57"/>
    </location>
</feature>
<comment type="caution">
    <text evidence="8">The sequence shown here is derived from an EMBL/GenBank/DDBJ whole genome shotgun (WGS) entry which is preliminary data.</text>
</comment>
<dbReference type="Pfam" id="PF00892">
    <property type="entry name" value="EamA"/>
    <property type="match status" value="2"/>
</dbReference>
<evidence type="ECO:0000259" key="7">
    <source>
        <dbReference type="Pfam" id="PF00892"/>
    </source>
</evidence>
<dbReference type="SUPFAM" id="SSF103481">
    <property type="entry name" value="Multidrug resistance efflux transporter EmrE"/>
    <property type="match status" value="2"/>
</dbReference>
<comment type="similarity">
    <text evidence="2">Belongs to the drug/metabolite transporter (DMT) superfamily. 10 TMS drug/metabolite exporter (DME) (TC 2.A.7.3) family.</text>
</comment>
<keyword evidence="3 6" id="KW-0812">Transmembrane</keyword>
<feature type="transmembrane region" description="Helical" evidence="6">
    <location>
        <begin position="68"/>
        <end position="84"/>
    </location>
</feature>
<keyword evidence="4 6" id="KW-1133">Transmembrane helix</keyword>
<sequence length="228" mass="24293">MLMVTALLYLPIADAIAIAFVMPFMALLLGHVFLKEHVGPQRLAACAIGFGGTLMVVQPAFAEVGAPALLPLLVAFVFTLYMLLSRKLGVRLDPIAQHAVAGPIALALLVPVMALTPVSVQEMSWISPTLHIWLLIVLMGIVGTTAHLMMSWALKYAPTSTLAPMQYLEIPVATLIGWLIWREAPGPLASCGIAVTIGSGLYIVMRERASAARSLMTKPVHPGAPPAE</sequence>
<protein>
    <submittedName>
        <fullName evidence="8">Drug/metabolite transporter (DMT)-like permease</fullName>
    </submittedName>
</protein>
<evidence type="ECO:0000256" key="1">
    <source>
        <dbReference type="ARBA" id="ARBA00004141"/>
    </source>
</evidence>
<keyword evidence="9" id="KW-1185">Reference proteome</keyword>
<feature type="transmembrane region" description="Helical" evidence="6">
    <location>
        <begin position="6"/>
        <end position="30"/>
    </location>
</feature>
<keyword evidence="5 6" id="KW-0472">Membrane</keyword>
<reference evidence="8 9" key="1">
    <citation type="submission" date="2020-08" db="EMBL/GenBank/DDBJ databases">
        <title>Genomic Encyclopedia of Type Strains, Phase IV (KMG-IV): sequencing the most valuable type-strain genomes for metagenomic binning, comparative biology and taxonomic classification.</title>
        <authorList>
            <person name="Goeker M."/>
        </authorList>
    </citation>
    <scope>NUCLEOTIDE SEQUENCE [LARGE SCALE GENOMIC DNA]</scope>
    <source>
        <strain evidence="8 9">DSM 102235</strain>
    </source>
</reference>
<evidence type="ECO:0000256" key="3">
    <source>
        <dbReference type="ARBA" id="ARBA00022692"/>
    </source>
</evidence>
<feature type="transmembrane region" description="Helical" evidence="6">
    <location>
        <begin position="42"/>
        <end position="62"/>
    </location>
</feature>
<feature type="transmembrane region" description="Helical" evidence="6">
    <location>
        <begin position="187"/>
        <end position="205"/>
    </location>
</feature>
<dbReference type="EMBL" id="JACIEJ010000002">
    <property type="protein sequence ID" value="MBB3984522.1"/>
    <property type="molecule type" value="Genomic_DNA"/>
</dbReference>
<dbReference type="GO" id="GO:0016020">
    <property type="term" value="C:membrane"/>
    <property type="evidence" value="ECO:0007669"/>
    <property type="project" value="UniProtKB-SubCell"/>
</dbReference>
<dbReference type="AlphaFoldDB" id="A0A7W6DPG3"/>
<gene>
    <name evidence="8" type="ORF">GGQ68_000838</name>
</gene>
<dbReference type="InterPro" id="IPR037185">
    <property type="entry name" value="EmrE-like"/>
</dbReference>
<evidence type="ECO:0000256" key="5">
    <source>
        <dbReference type="ARBA" id="ARBA00023136"/>
    </source>
</evidence>
<feature type="transmembrane region" description="Helical" evidence="6">
    <location>
        <begin position="162"/>
        <end position="181"/>
    </location>
</feature>
<dbReference type="Proteomes" id="UP000541426">
    <property type="component" value="Unassembled WGS sequence"/>
</dbReference>
<dbReference type="InterPro" id="IPR000620">
    <property type="entry name" value="EamA_dom"/>
</dbReference>
<evidence type="ECO:0000256" key="6">
    <source>
        <dbReference type="SAM" id="Phobius"/>
    </source>
</evidence>
<evidence type="ECO:0000313" key="8">
    <source>
        <dbReference type="EMBL" id="MBB3984522.1"/>
    </source>
</evidence>
<evidence type="ECO:0000256" key="2">
    <source>
        <dbReference type="ARBA" id="ARBA00009853"/>
    </source>
</evidence>
<feature type="transmembrane region" description="Helical" evidence="6">
    <location>
        <begin position="96"/>
        <end position="118"/>
    </location>
</feature>
<comment type="subcellular location">
    <subcellularLocation>
        <location evidence="1">Membrane</location>
        <topology evidence="1">Multi-pass membrane protein</topology>
    </subcellularLocation>
</comment>
<accession>A0A7W6DPG3</accession>
<dbReference type="PANTHER" id="PTHR22911">
    <property type="entry name" value="ACYL-MALONYL CONDENSING ENZYME-RELATED"/>
    <property type="match status" value="1"/>
</dbReference>
<feature type="transmembrane region" description="Helical" evidence="6">
    <location>
        <begin position="130"/>
        <end position="150"/>
    </location>
</feature>